<evidence type="ECO:0000259" key="2">
    <source>
        <dbReference type="Pfam" id="PF13472"/>
    </source>
</evidence>
<feature type="domain" description="SGNH hydrolase-type esterase" evidence="2">
    <location>
        <begin position="36"/>
        <end position="213"/>
    </location>
</feature>
<keyword evidence="1" id="KW-0732">Signal</keyword>
<name>A0A1H7ZHM1_9BACT</name>
<dbReference type="Pfam" id="PF13472">
    <property type="entry name" value="Lipase_GDSL_2"/>
    <property type="match status" value="1"/>
</dbReference>
<dbReference type="GO" id="GO:0016788">
    <property type="term" value="F:hydrolase activity, acting on ester bonds"/>
    <property type="evidence" value="ECO:0007669"/>
    <property type="project" value="UniProtKB-ARBA"/>
</dbReference>
<dbReference type="InterPro" id="IPR036514">
    <property type="entry name" value="SGNH_hydro_sf"/>
</dbReference>
<dbReference type="CDD" id="cd00229">
    <property type="entry name" value="SGNH_hydrolase"/>
    <property type="match status" value="1"/>
</dbReference>
<reference evidence="3 4" key="1">
    <citation type="submission" date="2016-10" db="EMBL/GenBank/DDBJ databases">
        <authorList>
            <person name="de Groot N.N."/>
        </authorList>
    </citation>
    <scope>NUCLEOTIDE SEQUENCE [LARGE SCALE GENOMIC DNA]</scope>
    <source>
        <strain evidence="3 4">DSM 21039</strain>
    </source>
</reference>
<sequence>MWRNAAAAQLAAVILYLLPATGCKTTPDHHRYTIVVVGSSTAEGYGIKPKDSCWVNRFAHSLGPEVAVRNISKTGYSTYEVMPTGTRKEGRPEPDTERNITKALSFHPDAIILNLPTNDAAAGYSLEEQQANFRTIIQAATDKQIPVWVTTTQPRTNTFGHPRNTLPQMRDWLLATYGDKVINFWEPFANADNTINKQYDQDGIHLNIPGHRILFERVAQKHIMDTVRKGPVQLLSVAETPYGLRLRTGGERYIDSFRIQASTDSLQWMDAGRVKAAGTTVHVQDYELNVNAAAQYRYYRIEAKDSLNRVFLLRSFRL</sequence>
<keyword evidence="4" id="KW-1185">Reference proteome</keyword>
<dbReference type="SUPFAM" id="SSF52266">
    <property type="entry name" value="SGNH hydrolase"/>
    <property type="match status" value="1"/>
</dbReference>
<dbReference type="InterPro" id="IPR013830">
    <property type="entry name" value="SGNH_hydro"/>
</dbReference>
<dbReference type="Gene3D" id="3.40.50.1110">
    <property type="entry name" value="SGNH hydrolase"/>
    <property type="match status" value="1"/>
</dbReference>
<organism evidence="3 4">
    <name type="scientific">Chitinophaga rupis</name>
    <dbReference type="NCBI Taxonomy" id="573321"/>
    <lineage>
        <taxon>Bacteria</taxon>
        <taxon>Pseudomonadati</taxon>
        <taxon>Bacteroidota</taxon>
        <taxon>Chitinophagia</taxon>
        <taxon>Chitinophagales</taxon>
        <taxon>Chitinophagaceae</taxon>
        <taxon>Chitinophaga</taxon>
    </lineage>
</organism>
<dbReference type="OrthoDB" id="9786188at2"/>
<dbReference type="EMBL" id="FOBB01000005">
    <property type="protein sequence ID" value="SEM58062.1"/>
    <property type="molecule type" value="Genomic_DNA"/>
</dbReference>
<evidence type="ECO:0000256" key="1">
    <source>
        <dbReference type="SAM" id="SignalP"/>
    </source>
</evidence>
<dbReference type="STRING" id="573321.SAMN04488505_10598"/>
<gene>
    <name evidence="3" type="ORF">SAMN04488505_10598</name>
</gene>
<evidence type="ECO:0000313" key="3">
    <source>
        <dbReference type="EMBL" id="SEM58062.1"/>
    </source>
</evidence>
<proteinExistence type="predicted"/>
<dbReference type="AlphaFoldDB" id="A0A1H7ZHM1"/>
<feature type="signal peptide" evidence="1">
    <location>
        <begin position="1"/>
        <end position="22"/>
    </location>
</feature>
<feature type="chain" id="PRO_5011737693" evidence="1">
    <location>
        <begin position="23"/>
        <end position="318"/>
    </location>
</feature>
<evidence type="ECO:0000313" key="4">
    <source>
        <dbReference type="Proteomes" id="UP000198984"/>
    </source>
</evidence>
<dbReference type="RefSeq" id="WP_089916104.1">
    <property type="nucleotide sequence ID" value="NZ_FOBB01000005.1"/>
</dbReference>
<accession>A0A1H7ZHM1</accession>
<protein>
    <submittedName>
        <fullName evidence="3">Lysophospholipase L1</fullName>
    </submittedName>
</protein>
<dbReference type="Proteomes" id="UP000198984">
    <property type="component" value="Unassembled WGS sequence"/>
</dbReference>